<gene>
    <name evidence="2" type="ORF">H8K55_04675</name>
</gene>
<name>A0ABR6Y9M3_9BURK</name>
<dbReference type="SUPFAM" id="SSF74653">
    <property type="entry name" value="TolA/TonB C-terminal domain"/>
    <property type="match status" value="1"/>
</dbReference>
<feature type="chain" id="PRO_5047050740" description="TonB family protein" evidence="1">
    <location>
        <begin position="23"/>
        <end position="169"/>
    </location>
</feature>
<proteinExistence type="predicted"/>
<dbReference type="EMBL" id="JACOGA010000003">
    <property type="protein sequence ID" value="MBC3872874.1"/>
    <property type="molecule type" value="Genomic_DNA"/>
</dbReference>
<reference evidence="2 3" key="1">
    <citation type="submission" date="2020-08" db="EMBL/GenBank/DDBJ databases">
        <title>Novel species isolated from subtropical streams in China.</title>
        <authorList>
            <person name="Lu H."/>
        </authorList>
    </citation>
    <scope>NUCLEOTIDE SEQUENCE [LARGE SCALE GENOMIC DNA]</scope>
    <source>
        <strain evidence="2 3">LX15W</strain>
    </source>
</reference>
<evidence type="ECO:0008006" key="4">
    <source>
        <dbReference type="Google" id="ProtNLM"/>
    </source>
</evidence>
<dbReference type="RefSeq" id="WP_186940909.1">
    <property type="nucleotide sequence ID" value="NZ_JACOGA010000003.1"/>
</dbReference>
<dbReference type="Gene3D" id="3.30.1150.10">
    <property type="match status" value="1"/>
</dbReference>
<evidence type="ECO:0000256" key="1">
    <source>
        <dbReference type="SAM" id="SignalP"/>
    </source>
</evidence>
<comment type="caution">
    <text evidence="2">The sequence shown here is derived from an EMBL/GenBank/DDBJ whole genome shotgun (WGS) entry which is preliminary data.</text>
</comment>
<keyword evidence="1" id="KW-0732">Signal</keyword>
<accession>A0ABR6Y9M3</accession>
<feature type="signal peptide" evidence="1">
    <location>
        <begin position="1"/>
        <end position="22"/>
    </location>
</feature>
<keyword evidence="3" id="KW-1185">Reference proteome</keyword>
<organism evidence="2 3">
    <name type="scientific">Undibacterium flavidum</name>
    <dbReference type="NCBI Taxonomy" id="2762297"/>
    <lineage>
        <taxon>Bacteria</taxon>
        <taxon>Pseudomonadati</taxon>
        <taxon>Pseudomonadota</taxon>
        <taxon>Betaproteobacteria</taxon>
        <taxon>Burkholderiales</taxon>
        <taxon>Oxalobacteraceae</taxon>
        <taxon>Undibacterium</taxon>
    </lineage>
</organism>
<dbReference type="Proteomes" id="UP000624279">
    <property type="component" value="Unassembled WGS sequence"/>
</dbReference>
<evidence type="ECO:0000313" key="3">
    <source>
        <dbReference type="Proteomes" id="UP000624279"/>
    </source>
</evidence>
<sequence length="169" mass="18871">MKKLICVMMIAGFSMFSNELYAQSKDGKSISEDAPALGTSLKKKVATSSISMDRSYQELSEEEKEAIRSVYDNMPENDEPPYPLYGTREIHRKMSQTQQYVAAKGVLTMTVDVSSTGEAQSVSIYESPDPDITRVASLVLMETKYKPAVCGGKACKMQYFFQVQFSRVL</sequence>
<protein>
    <recommendedName>
        <fullName evidence="4">TonB family protein</fullName>
    </recommendedName>
</protein>
<evidence type="ECO:0000313" key="2">
    <source>
        <dbReference type="EMBL" id="MBC3872874.1"/>
    </source>
</evidence>